<feature type="transmembrane region" description="Helical" evidence="6">
    <location>
        <begin position="168"/>
        <end position="189"/>
    </location>
</feature>
<dbReference type="SUPFAM" id="SSF103473">
    <property type="entry name" value="MFS general substrate transporter"/>
    <property type="match status" value="1"/>
</dbReference>
<comment type="caution">
    <text evidence="8">The sequence shown here is derived from an EMBL/GenBank/DDBJ whole genome shotgun (WGS) entry which is preliminary data.</text>
</comment>
<evidence type="ECO:0000256" key="5">
    <source>
        <dbReference type="ARBA" id="ARBA00023136"/>
    </source>
</evidence>
<feature type="transmembrane region" description="Helical" evidence="6">
    <location>
        <begin position="381"/>
        <end position="407"/>
    </location>
</feature>
<dbReference type="Gene3D" id="1.20.1250.20">
    <property type="entry name" value="MFS general substrate transporter like domains"/>
    <property type="match status" value="1"/>
</dbReference>
<evidence type="ECO:0000256" key="4">
    <source>
        <dbReference type="ARBA" id="ARBA00022989"/>
    </source>
</evidence>
<name>A0A6G4A0J0_9BACL</name>
<dbReference type="GO" id="GO:0005886">
    <property type="term" value="C:plasma membrane"/>
    <property type="evidence" value="ECO:0007669"/>
    <property type="project" value="UniProtKB-SubCell"/>
</dbReference>
<comment type="subcellular location">
    <subcellularLocation>
        <location evidence="1">Cell membrane</location>
        <topology evidence="1">Multi-pass membrane protein</topology>
    </subcellularLocation>
</comment>
<dbReference type="CDD" id="cd17321">
    <property type="entry name" value="MFS_MMR_MDR_like"/>
    <property type="match status" value="1"/>
</dbReference>
<feature type="transmembrane region" description="Helical" evidence="6">
    <location>
        <begin position="139"/>
        <end position="162"/>
    </location>
</feature>
<dbReference type="PROSITE" id="PS50850">
    <property type="entry name" value="MFS"/>
    <property type="match status" value="1"/>
</dbReference>
<dbReference type="InterPro" id="IPR020846">
    <property type="entry name" value="MFS_dom"/>
</dbReference>
<keyword evidence="3 6" id="KW-0812">Transmembrane</keyword>
<dbReference type="PRINTS" id="PR01036">
    <property type="entry name" value="TCRTETB"/>
</dbReference>
<feature type="transmembrane region" description="Helical" evidence="6">
    <location>
        <begin position="224"/>
        <end position="244"/>
    </location>
</feature>
<keyword evidence="5 6" id="KW-0472">Membrane</keyword>
<dbReference type="InterPro" id="IPR036259">
    <property type="entry name" value="MFS_trans_sf"/>
</dbReference>
<reference evidence="8" key="1">
    <citation type="submission" date="2020-02" db="EMBL/GenBank/DDBJ databases">
        <authorList>
            <person name="Shen X.-R."/>
            <person name="Zhang Y.-X."/>
        </authorList>
    </citation>
    <scope>NUCLEOTIDE SEQUENCE</scope>
    <source>
        <strain evidence="8">SYP-B3998</strain>
    </source>
</reference>
<dbReference type="Pfam" id="PF07690">
    <property type="entry name" value="MFS_1"/>
    <property type="match status" value="1"/>
</dbReference>
<feature type="transmembrane region" description="Helical" evidence="6">
    <location>
        <begin position="111"/>
        <end position="132"/>
    </location>
</feature>
<evidence type="ECO:0000313" key="8">
    <source>
        <dbReference type="EMBL" id="NEW07339.1"/>
    </source>
</evidence>
<feature type="transmembrane region" description="Helical" evidence="6">
    <location>
        <begin position="82"/>
        <end position="105"/>
    </location>
</feature>
<feature type="transmembrane region" description="Helical" evidence="6">
    <location>
        <begin position="49"/>
        <end position="70"/>
    </location>
</feature>
<feature type="transmembrane region" description="Helical" evidence="6">
    <location>
        <begin position="321"/>
        <end position="342"/>
    </location>
</feature>
<feature type="transmembrane region" description="Helical" evidence="6">
    <location>
        <begin position="427"/>
        <end position="448"/>
    </location>
</feature>
<dbReference type="InterPro" id="IPR011701">
    <property type="entry name" value="MFS"/>
</dbReference>
<dbReference type="GO" id="GO:0022857">
    <property type="term" value="F:transmembrane transporter activity"/>
    <property type="evidence" value="ECO:0007669"/>
    <property type="project" value="InterPro"/>
</dbReference>
<proteinExistence type="predicted"/>
<accession>A0A6G4A0J0</accession>
<organism evidence="8">
    <name type="scientific">Paenibacillus sp. SYP-B3998</name>
    <dbReference type="NCBI Taxonomy" id="2678564"/>
    <lineage>
        <taxon>Bacteria</taxon>
        <taxon>Bacillati</taxon>
        <taxon>Bacillota</taxon>
        <taxon>Bacilli</taxon>
        <taxon>Bacillales</taxon>
        <taxon>Paenibacillaceae</taxon>
        <taxon>Paenibacillus</taxon>
    </lineage>
</organism>
<gene>
    <name evidence="8" type="ORF">GK047_15145</name>
</gene>
<dbReference type="PANTHER" id="PTHR42718:SF9">
    <property type="entry name" value="MAJOR FACILITATOR SUPERFAMILY MULTIDRUG TRANSPORTER MFSC"/>
    <property type="match status" value="1"/>
</dbReference>
<evidence type="ECO:0000256" key="3">
    <source>
        <dbReference type="ARBA" id="ARBA00022692"/>
    </source>
</evidence>
<feature type="transmembrane region" description="Helical" evidence="6">
    <location>
        <begin position="201"/>
        <end position="218"/>
    </location>
</feature>
<evidence type="ECO:0000259" key="7">
    <source>
        <dbReference type="PROSITE" id="PS50850"/>
    </source>
</evidence>
<keyword evidence="4 6" id="KW-1133">Transmembrane helix</keyword>
<feature type="transmembrane region" description="Helical" evidence="6">
    <location>
        <begin position="348"/>
        <end position="369"/>
    </location>
</feature>
<evidence type="ECO:0000256" key="2">
    <source>
        <dbReference type="ARBA" id="ARBA00022448"/>
    </source>
</evidence>
<protein>
    <submittedName>
        <fullName evidence="8">MFS transporter</fullName>
    </submittedName>
</protein>
<feature type="transmembrane region" description="Helical" evidence="6">
    <location>
        <begin position="289"/>
        <end position="309"/>
    </location>
</feature>
<dbReference type="AlphaFoldDB" id="A0A6G4A0J0"/>
<feature type="transmembrane region" description="Helical" evidence="6">
    <location>
        <begin position="16"/>
        <end position="37"/>
    </location>
</feature>
<feature type="domain" description="Major facilitator superfamily (MFS) profile" evidence="7">
    <location>
        <begin position="16"/>
        <end position="454"/>
    </location>
</feature>
<dbReference type="PANTHER" id="PTHR42718">
    <property type="entry name" value="MAJOR FACILITATOR SUPERFAMILY MULTIDRUG TRANSPORTER MFSC"/>
    <property type="match status" value="1"/>
</dbReference>
<keyword evidence="2" id="KW-0813">Transport</keyword>
<sequence length="468" mass="50975">MKRQHTVDKPDVADKLLRVLFFTLIISVMNASMYNVVLPRIRLDFHLSASQVSWVVTGYLIIYAVGAVMYGKLADKYKLKNLLTFGLTFFALGSLMGMIASEYWMLIAGRMMQAAGAAVIPAIAMIIPIRYFSPEKRGLALGTSAVGMALGNALAPIVGGLVTSVGNWRVLFGLSIIILLTLPFFRKYLGDEQRNTGRIDYLGGVLLGGTVSLLMLSITYGNSMFLIFGLVLFVLFILRIRFAVEPFIELGLFRNKAYTMGLIITLINTGVVMGIPFLTPQLLANVNQLSPASIGFVMFPAALASALMGRRGGKLADAKGNSLLVYTAISLLLACFTLLSLFAGMSPIYIMLILILGNLGQTFMQISLSNTISQTLVKEQVGVGMGLFSMNIFIAGAISTVVIGKILDFDASSTQWNPFLLNRSGLVYSNIFVVCAVLVCILLLLYYLQFGLSDARRARNKSQPQLTL</sequence>
<dbReference type="Gene3D" id="1.20.1720.10">
    <property type="entry name" value="Multidrug resistance protein D"/>
    <property type="match status" value="1"/>
</dbReference>
<dbReference type="EMBL" id="JAAIKC010000005">
    <property type="protein sequence ID" value="NEW07339.1"/>
    <property type="molecule type" value="Genomic_DNA"/>
</dbReference>
<evidence type="ECO:0000256" key="6">
    <source>
        <dbReference type="SAM" id="Phobius"/>
    </source>
</evidence>
<dbReference type="RefSeq" id="WP_163948145.1">
    <property type="nucleotide sequence ID" value="NZ_JAAIKC010000005.1"/>
</dbReference>
<evidence type="ECO:0000256" key="1">
    <source>
        <dbReference type="ARBA" id="ARBA00004651"/>
    </source>
</evidence>
<feature type="transmembrane region" description="Helical" evidence="6">
    <location>
        <begin position="256"/>
        <end position="277"/>
    </location>
</feature>